<dbReference type="Proteomes" id="UP000245618">
    <property type="component" value="Unassembled WGS sequence"/>
</dbReference>
<dbReference type="Gene3D" id="3.30.2310.20">
    <property type="entry name" value="RelE-like"/>
    <property type="match status" value="1"/>
</dbReference>
<proteinExistence type="predicted"/>
<dbReference type="RefSeq" id="WP_116760605.1">
    <property type="nucleotide sequence ID" value="NZ_QCZH01000002.1"/>
</dbReference>
<evidence type="ECO:0000313" key="3">
    <source>
        <dbReference type="Proteomes" id="UP000245618"/>
    </source>
</evidence>
<protein>
    <submittedName>
        <fullName evidence="2">Type II toxin-antitoxin system RelE/ParE family toxin</fullName>
    </submittedName>
</protein>
<keyword evidence="3" id="KW-1185">Reference proteome</keyword>
<evidence type="ECO:0000256" key="1">
    <source>
        <dbReference type="ARBA" id="ARBA00022649"/>
    </source>
</evidence>
<dbReference type="AlphaFoldDB" id="A0A2U1K135"/>
<reference evidence="2 3" key="1">
    <citation type="submission" date="2018-04" db="EMBL/GenBank/DDBJ databases">
        <title>Flavobacterium sp. nov., isolated from glacier ice.</title>
        <authorList>
            <person name="Liu Q."/>
            <person name="Xin Y.-H."/>
        </authorList>
    </citation>
    <scope>NUCLEOTIDE SEQUENCE [LARGE SCALE GENOMIC DNA]</scope>
    <source>
        <strain evidence="2 3">LB2P30</strain>
    </source>
</reference>
<dbReference type="InterPro" id="IPR035093">
    <property type="entry name" value="RelE/ParE_toxin_dom_sf"/>
</dbReference>
<sequence length="93" mass="11262">MTIELSKVFQLDLIDQVRYLYKDKPRAALKFRKDLIKNIKKDLKDPFHFKKSRYFEDENIRDYVFKGYTCVYKIDANKNIITVIGFIKYKNSL</sequence>
<dbReference type="Pfam" id="PF05016">
    <property type="entry name" value="ParE_toxin"/>
    <property type="match status" value="1"/>
</dbReference>
<name>A0A2U1K135_9FLAO</name>
<organism evidence="2 3">
    <name type="scientific">Flavobacterium laiguense</name>
    <dbReference type="NCBI Taxonomy" id="2169409"/>
    <lineage>
        <taxon>Bacteria</taxon>
        <taxon>Pseudomonadati</taxon>
        <taxon>Bacteroidota</taxon>
        <taxon>Flavobacteriia</taxon>
        <taxon>Flavobacteriales</taxon>
        <taxon>Flavobacteriaceae</taxon>
        <taxon>Flavobacterium</taxon>
    </lineage>
</organism>
<accession>A0A2U1K135</accession>
<dbReference type="EMBL" id="QCZH01000002">
    <property type="protein sequence ID" value="PWA10889.1"/>
    <property type="molecule type" value="Genomic_DNA"/>
</dbReference>
<keyword evidence="1" id="KW-1277">Toxin-antitoxin system</keyword>
<gene>
    <name evidence="2" type="ORF">DB891_03420</name>
</gene>
<dbReference type="InterPro" id="IPR007712">
    <property type="entry name" value="RelE/ParE_toxin"/>
</dbReference>
<evidence type="ECO:0000313" key="2">
    <source>
        <dbReference type="EMBL" id="PWA10889.1"/>
    </source>
</evidence>
<dbReference type="OrthoDB" id="1362197at2"/>
<comment type="caution">
    <text evidence="2">The sequence shown here is derived from an EMBL/GenBank/DDBJ whole genome shotgun (WGS) entry which is preliminary data.</text>
</comment>